<dbReference type="Gene3D" id="3.80.10.10">
    <property type="entry name" value="Ribonuclease Inhibitor"/>
    <property type="match status" value="2"/>
</dbReference>
<dbReference type="GO" id="GO:0005886">
    <property type="term" value="C:plasma membrane"/>
    <property type="evidence" value="ECO:0007669"/>
    <property type="project" value="TreeGrafter"/>
</dbReference>
<keyword evidence="6" id="KW-0677">Repeat</keyword>
<dbReference type="InterPro" id="IPR035897">
    <property type="entry name" value="Toll_tir_struct_dom_sf"/>
</dbReference>
<dbReference type="InterPro" id="IPR032675">
    <property type="entry name" value="LRR_dom_sf"/>
</dbReference>
<dbReference type="InterPro" id="IPR000157">
    <property type="entry name" value="TIR_dom"/>
</dbReference>
<evidence type="ECO:0000256" key="10">
    <source>
        <dbReference type="ARBA" id="ARBA00023180"/>
    </source>
</evidence>
<feature type="chain" id="PRO_5027057838" description="TIR domain-containing protein" evidence="12">
    <location>
        <begin position="21"/>
        <end position="735"/>
    </location>
</feature>
<evidence type="ECO:0000256" key="6">
    <source>
        <dbReference type="ARBA" id="ARBA00022737"/>
    </source>
</evidence>
<sequence>MCRRMFFVLFIAQLVPNATFMTWEIWIPPFVNRTDLLCPSDRCALDPTIYVTTKNQCCTCQAKPSWKLDLVTYDLVLEYTRRGGTAQLIGDTTIANARLVHNKGFLSKLPNNVCQFVNIVEIEATYNKISSIGNISCLQMLDTLDLSYNTIDSIGNSTFKNLPLLRELRLINNGIKTMEPYALAGTTMSIFLADLSSNNMTKIDLSNLVPENRFCQYDFSSNKIVEIVNEQNFQINVNKIYHGGFVDLDANDITQWFDFKDLGIDDITILGKIMQFGLSLQKMKWTCDCRMEPFLELTQDALKRIWRDYYNVTCWDPPEYRGLSITEHFVKGDKLDLLICNKTSADKCPKECHCFYQPKNRRTVVNCTGVGLTLLPKYVPEGENLTLLFEGNHIEYLEHREYFNRSYTISLSNNQIHTISSNAIESIGNNAILDLSGNKMYELSRDFQSFDPCITKLGKIKISCDCDDDWLVDWVKNKRAEQCKNTTEIICFIGEMYVSTIDLDLGNFCNDDTNLTFLNILIGIIIALLLGICGVLYTFRYELFILKRRFISKKCSKVYPYLEYDVFISFDNNDTELRIWVMKTLASYLQVFGYRIFIPCRDENFADVREEALIDTINICKNYIIILCDKYHTEETVWTTVEWKYIWHSFKLNKERQIIVINYHQLESSEVHENKLKAFVRVGKDIDFSNKKHNLFKDIQDRLGSPIRTNYGLKCAKTKFDARSLHNNELFALDI</sequence>
<evidence type="ECO:0000256" key="2">
    <source>
        <dbReference type="ARBA" id="ARBA00009634"/>
    </source>
</evidence>
<proteinExistence type="inferred from homology"/>
<feature type="transmembrane region" description="Helical" evidence="11">
    <location>
        <begin position="517"/>
        <end position="539"/>
    </location>
</feature>
<dbReference type="EMBL" id="CACVKT020009720">
    <property type="protein sequence ID" value="CAC5423136.1"/>
    <property type="molecule type" value="Genomic_DNA"/>
</dbReference>
<name>A0A6J8ETQ1_MYTCO</name>
<dbReference type="PANTHER" id="PTHR24365:SF541">
    <property type="entry name" value="PROTEIN TOLL-RELATED"/>
    <property type="match status" value="1"/>
</dbReference>
<dbReference type="OrthoDB" id="6063000at2759"/>
<dbReference type="InterPro" id="IPR003591">
    <property type="entry name" value="Leu-rich_rpt_typical-subtyp"/>
</dbReference>
<evidence type="ECO:0000256" key="5">
    <source>
        <dbReference type="ARBA" id="ARBA00022729"/>
    </source>
</evidence>
<keyword evidence="10" id="KW-0325">Glycoprotein</keyword>
<dbReference type="SMART" id="SM00369">
    <property type="entry name" value="LRR_TYP"/>
    <property type="match status" value="3"/>
</dbReference>
<keyword evidence="9" id="KW-0675">Receptor</keyword>
<evidence type="ECO:0000256" key="7">
    <source>
        <dbReference type="ARBA" id="ARBA00022989"/>
    </source>
</evidence>
<evidence type="ECO:0000256" key="12">
    <source>
        <dbReference type="SAM" id="SignalP"/>
    </source>
</evidence>
<evidence type="ECO:0000256" key="8">
    <source>
        <dbReference type="ARBA" id="ARBA00023136"/>
    </source>
</evidence>
<evidence type="ECO:0000256" key="1">
    <source>
        <dbReference type="ARBA" id="ARBA00004167"/>
    </source>
</evidence>
<evidence type="ECO:0000256" key="9">
    <source>
        <dbReference type="ARBA" id="ARBA00023170"/>
    </source>
</evidence>
<dbReference type="Pfam" id="PF13855">
    <property type="entry name" value="LRR_8"/>
    <property type="match status" value="1"/>
</dbReference>
<feature type="domain" description="TIR" evidence="13">
    <location>
        <begin position="562"/>
        <end position="703"/>
    </location>
</feature>
<keyword evidence="3" id="KW-0433">Leucine-rich repeat</keyword>
<dbReference type="SUPFAM" id="SSF52200">
    <property type="entry name" value="Toll/Interleukin receptor TIR domain"/>
    <property type="match status" value="1"/>
</dbReference>
<feature type="signal peptide" evidence="12">
    <location>
        <begin position="1"/>
        <end position="20"/>
    </location>
</feature>
<evidence type="ECO:0000256" key="4">
    <source>
        <dbReference type="ARBA" id="ARBA00022692"/>
    </source>
</evidence>
<keyword evidence="7 11" id="KW-1133">Transmembrane helix</keyword>
<evidence type="ECO:0000313" key="14">
    <source>
        <dbReference type="EMBL" id="CAC5423136.1"/>
    </source>
</evidence>
<dbReference type="InterPro" id="IPR001611">
    <property type="entry name" value="Leu-rich_rpt"/>
</dbReference>
<dbReference type="Gene3D" id="3.40.50.10140">
    <property type="entry name" value="Toll/interleukin-1 receptor homology (TIR) domain"/>
    <property type="match status" value="1"/>
</dbReference>
<dbReference type="SUPFAM" id="SSF52058">
    <property type="entry name" value="L domain-like"/>
    <property type="match status" value="2"/>
</dbReference>
<dbReference type="Pfam" id="PF01582">
    <property type="entry name" value="TIR"/>
    <property type="match status" value="1"/>
</dbReference>
<comment type="similarity">
    <text evidence="2">Belongs to the Toll-like receptor family.</text>
</comment>
<evidence type="ECO:0000256" key="3">
    <source>
        <dbReference type="ARBA" id="ARBA00022614"/>
    </source>
</evidence>
<accession>A0A6J8ETQ1</accession>
<reference evidence="14 15" key="1">
    <citation type="submission" date="2020-06" db="EMBL/GenBank/DDBJ databases">
        <authorList>
            <person name="Li R."/>
            <person name="Bekaert M."/>
        </authorList>
    </citation>
    <scope>NUCLEOTIDE SEQUENCE [LARGE SCALE GENOMIC DNA]</scope>
    <source>
        <strain evidence="15">wild</strain>
    </source>
</reference>
<dbReference type="SMART" id="SM00013">
    <property type="entry name" value="LRRNT"/>
    <property type="match status" value="1"/>
</dbReference>
<gene>
    <name evidence="14" type="ORF">MCOR_55136</name>
</gene>
<dbReference type="GO" id="GO:0007165">
    <property type="term" value="P:signal transduction"/>
    <property type="evidence" value="ECO:0007669"/>
    <property type="project" value="InterPro"/>
</dbReference>
<keyword evidence="15" id="KW-1185">Reference proteome</keyword>
<protein>
    <recommendedName>
        <fullName evidence="13">TIR domain-containing protein</fullName>
    </recommendedName>
</protein>
<dbReference type="AlphaFoldDB" id="A0A6J8ETQ1"/>
<comment type="subcellular location">
    <subcellularLocation>
        <location evidence="1">Membrane</location>
        <topology evidence="1">Single-pass membrane protein</topology>
    </subcellularLocation>
</comment>
<keyword evidence="8 11" id="KW-0472">Membrane</keyword>
<dbReference type="GO" id="GO:0038023">
    <property type="term" value="F:signaling receptor activity"/>
    <property type="evidence" value="ECO:0007669"/>
    <property type="project" value="TreeGrafter"/>
</dbReference>
<keyword evidence="4 11" id="KW-0812">Transmembrane</keyword>
<evidence type="ECO:0000313" key="15">
    <source>
        <dbReference type="Proteomes" id="UP000507470"/>
    </source>
</evidence>
<dbReference type="PROSITE" id="PS50104">
    <property type="entry name" value="TIR"/>
    <property type="match status" value="1"/>
</dbReference>
<evidence type="ECO:0000259" key="13">
    <source>
        <dbReference type="PROSITE" id="PS50104"/>
    </source>
</evidence>
<dbReference type="PANTHER" id="PTHR24365">
    <property type="entry name" value="TOLL-LIKE RECEPTOR"/>
    <property type="match status" value="1"/>
</dbReference>
<keyword evidence="5 12" id="KW-0732">Signal</keyword>
<dbReference type="Proteomes" id="UP000507470">
    <property type="component" value="Unassembled WGS sequence"/>
</dbReference>
<dbReference type="PROSITE" id="PS51450">
    <property type="entry name" value="LRR"/>
    <property type="match status" value="1"/>
</dbReference>
<organism evidence="14 15">
    <name type="scientific">Mytilus coruscus</name>
    <name type="common">Sea mussel</name>
    <dbReference type="NCBI Taxonomy" id="42192"/>
    <lineage>
        <taxon>Eukaryota</taxon>
        <taxon>Metazoa</taxon>
        <taxon>Spiralia</taxon>
        <taxon>Lophotrochozoa</taxon>
        <taxon>Mollusca</taxon>
        <taxon>Bivalvia</taxon>
        <taxon>Autobranchia</taxon>
        <taxon>Pteriomorphia</taxon>
        <taxon>Mytilida</taxon>
        <taxon>Mytiloidea</taxon>
        <taxon>Mytilidae</taxon>
        <taxon>Mytilinae</taxon>
        <taxon>Mytilus</taxon>
    </lineage>
</organism>
<dbReference type="InterPro" id="IPR000372">
    <property type="entry name" value="LRRNT"/>
</dbReference>
<evidence type="ECO:0000256" key="11">
    <source>
        <dbReference type="SAM" id="Phobius"/>
    </source>
</evidence>